<dbReference type="PROSITE" id="PS50801">
    <property type="entry name" value="STAS"/>
    <property type="match status" value="1"/>
</dbReference>
<evidence type="ECO:0000256" key="1">
    <source>
        <dbReference type="ARBA" id="ARBA00009013"/>
    </source>
</evidence>
<comment type="caution">
    <text evidence="4">The sequence shown here is derived from an EMBL/GenBank/DDBJ whole genome shotgun (WGS) entry which is preliminary data.</text>
</comment>
<organism evidence="4 5">
    <name type="scientific">Saccharothrix xinjiangensis</name>
    <dbReference type="NCBI Taxonomy" id="204798"/>
    <lineage>
        <taxon>Bacteria</taxon>
        <taxon>Bacillati</taxon>
        <taxon>Actinomycetota</taxon>
        <taxon>Actinomycetes</taxon>
        <taxon>Pseudonocardiales</taxon>
        <taxon>Pseudonocardiaceae</taxon>
        <taxon>Saccharothrix</taxon>
    </lineage>
</organism>
<evidence type="ECO:0000256" key="2">
    <source>
        <dbReference type="RuleBase" id="RU003749"/>
    </source>
</evidence>
<reference evidence="5" key="1">
    <citation type="journal article" date="2019" name="Int. J. Syst. Evol. Microbiol.">
        <title>The Global Catalogue of Microorganisms (GCM) 10K type strain sequencing project: providing services to taxonomists for standard genome sequencing and annotation.</title>
        <authorList>
            <consortium name="The Broad Institute Genomics Platform"/>
            <consortium name="The Broad Institute Genome Sequencing Center for Infectious Disease"/>
            <person name="Wu L."/>
            <person name="Ma J."/>
        </authorList>
    </citation>
    <scope>NUCLEOTIDE SEQUENCE [LARGE SCALE GENOMIC DNA]</scope>
    <source>
        <strain evidence="5">KCTC 12848</strain>
    </source>
</reference>
<sequence length="107" mass="10918">MLTLTTTTGAAGRTIALDGELDHQTVPRLHEALAGLRLAPGERLVVELSALTFCDSSGLAGFLAAHEAASAAGAGITLANPPRVLMRMLRFTGLDSVFDTEGAAATG</sequence>
<evidence type="ECO:0000259" key="3">
    <source>
        <dbReference type="PROSITE" id="PS50801"/>
    </source>
</evidence>
<comment type="similarity">
    <text evidence="1 2">Belongs to the anti-sigma-factor antagonist family.</text>
</comment>
<dbReference type="PANTHER" id="PTHR33495">
    <property type="entry name" value="ANTI-SIGMA FACTOR ANTAGONIST TM_1081-RELATED-RELATED"/>
    <property type="match status" value="1"/>
</dbReference>
<proteinExistence type="inferred from homology"/>
<dbReference type="InterPro" id="IPR036513">
    <property type="entry name" value="STAS_dom_sf"/>
</dbReference>
<dbReference type="InterPro" id="IPR058548">
    <property type="entry name" value="MlaB-like_STAS"/>
</dbReference>
<dbReference type="NCBIfam" id="TIGR00377">
    <property type="entry name" value="ant_ant_sig"/>
    <property type="match status" value="1"/>
</dbReference>
<accession>A0ABV9YF09</accession>
<dbReference type="Pfam" id="PF13466">
    <property type="entry name" value="STAS_2"/>
    <property type="match status" value="1"/>
</dbReference>
<name>A0ABV9YF09_9PSEU</name>
<evidence type="ECO:0000313" key="4">
    <source>
        <dbReference type="EMBL" id="MFC5060519.1"/>
    </source>
</evidence>
<dbReference type="InterPro" id="IPR003658">
    <property type="entry name" value="Anti-sigma_ant"/>
</dbReference>
<dbReference type="RefSeq" id="WP_344037490.1">
    <property type="nucleotide sequence ID" value="NZ_BAAAKE010000007.1"/>
</dbReference>
<protein>
    <recommendedName>
        <fullName evidence="2">Anti-sigma factor antagonist</fullName>
    </recommendedName>
</protein>
<evidence type="ECO:0000313" key="5">
    <source>
        <dbReference type="Proteomes" id="UP001595833"/>
    </source>
</evidence>
<gene>
    <name evidence="4" type="ORF">ACFPFM_43005</name>
</gene>
<dbReference type="InterPro" id="IPR002645">
    <property type="entry name" value="STAS_dom"/>
</dbReference>
<dbReference type="Gene3D" id="3.30.750.24">
    <property type="entry name" value="STAS domain"/>
    <property type="match status" value="1"/>
</dbReference>
<dbReference type="PANTHER" id="PTHR33495:SF2">
    <property type="entry name" value="ANTI-SIGMA FACTOR ANTAGONIST TM_1081-RELATED"/>
    <property type="match status" value="1"/>
</dbReference>
<dbReference type="SUPFAM" id="SSF52091">
    <property type="entry name" value="SpoIIaa-like"/>
    <property type="match status" value="1"/>
</dbReference>
<dbReference type="Proteomes" id="UP001595833">
    <property type="component" value="Unassembled WGS sequence"/>
</dbReference>
<dbReference type="CDD" id="cd07043">
    <property type="entry name" value="STAS_anti-anti-sigma_factors"/>
    <property type="match status" value="1"/>
</dbReference>
<dbReference type="EMBL" id="JBHSJB010000053">
    <property type="protein sequence ID" value="MFC5060519.1"/>
    <property type="molecule type" value="Genomic_DNA"/>
</dbReference>
<keyword evidence="5" id="KW-1185">Reference proteome</keyword>
<feature type="domain" description="STAS" evidence="3">
    <location>
        <begin position="15"/>
        <end position="107"/>
    </location>
</feature>